<proteinExistence type="predicted"/>
<dbReference type="InterPro" id="IPR005335">
    <property type="entry name" value="Terminase_ssu"/>
</dbReference>
<dbReference type="GO" id="GO:0051276">
    <property type="term" value="P:chromosome organization"/>
    <property type="evidence" value="ECO:0007669"/>
    <property type="project" value="InterPro"/>
</dbReference>
<reference evidence="1 2" key="1">
    <citation type="journal article" date="2014" name="Int. J. Syst. Evol. Microbiol.">
        <title>Phylogenomics and the dynamic genome evolution of the genus Streptococcus.</title>
        <authorList>
            <consortium name="The Broad Institute Genome Sequencing Platform"/>
            <person name="Richards V.P."/>
            <person name="Palmer S.R."/>
            <person name="Pavinski Bitar P.D."/>
            <person name="Qin X."/>
            <person name="Weinstock G.M."/>
            <person name="Highlander S.K."/>
            <person name="Town C.D."/>
            <person name="Burne R.A."/>
            <person name="Stanhope M.J."/>
        </authorList>
    </citation>
    <scope>NUCLEOTIDE SEQUENCE [LARGE SCALE GENOMIC DNA]</scope>
    <source>
        <strain evidence="1 2">2285-97</strain>
    </source>
</reference>
<dbReference type="InterPro" id="IPR038713">
    <property type="entry name" value="Terminase_Gp1_N_sf"/>
</dbReference>
<gene>
    <name evidence="1" type="ORF">STRUR_2109</name>
</gene>
<dbReference type="Gene3D" id="1.10.10.1400">
    <property type="entry name" value="Terminase, small subunit, N-terminal DNA-binding domain, HTH motif"/>
    <property type="match status" value="1"/>
</dbReference>
<evidence type="ECO:0000313" key="1">
    <source>
        <dbReference type="EMBL" id="EHJ57260.1"/>
    </source>
</evidence>
<protein>
    <submittedName>
        <fullName evidence="1">Terminase small subunit domain protein</fullName>
    </submittedName>
</protein>
<dbReference type="AlphaFoldDB" id="G5KEQ0"/>
<dbReference type="EMBL" id="AEUZ02000001">
    <property type="protein sequence ID" value="EHJ57260.1"/>
    <property type="molecule type" value="Genomic_DNA"/>
</dbReference>
<dbReference type="RefSeq" id="WP_006739977.1">
    <property type="nucleotide sequence ID" value="NZ_AEUZ02000001.1"/>
</dbReference>
<evidence type="ECO:0000313" key="2">
    <source>
        <dbReference type="Proteomes" id="UP000005388"/>
    </source>
</evidence>
<sequence length="166" mass="18949">MDKLTPKQELFVQGIISGLSQRQAYRKAYPSSKKWLDSSVDTKAAVLLQNVKVLSRYRELLKQFSNMSLWSREQAFNEYEWLKNKARASIEQDGVRQANSNAFLSALDGMNNMAFHDLELADEKLRLEIDNLKAQLGSDDENDTVITGFTFDRSEYNGDTEPSKAD</sequence>
<comment type="caution">
    <text evidence="1">The sequence shown here is derived from an EMBL/GenBank/DDBJ whole genome shotgun (WGS) entry which is preliminary data.</text>
</comment>
<name>G5KEQ0_9STRE</name>
<organism evidence="1 2">
    <name type="scientific">Streptococcus urinalis 2285-97</name>
    <dbReference type="NCBI Taxonomy" id="764291"/>
    <lineage>
        <taxon>Bacteria</taxon>
        <taxon>Bacillati</taxon>
        <taxon>Bacillota</taxon>
        <taxon>Bacilli</taxon>
        <taxon>Lactobacillales</taxon>
        <taxon>Streptococcaceae</taxon>
        <taxon>Streptococcus</taxon>
    </lineage>
</organism>
<dbReference type="STRING" id="764291.STRUR_2109"/>
<dbReference type="Proteomes" id="UP000005388">
    <property type="component" value="Unassembled WGS sequence"/>
</dbReference>
<keyword evidence="2" id="KW-1185">Reference proteome</keyword>
<dbReference type="eggNOG" id="ENOG503323S">
    <property type="taxonomic scope" value="Bacteria"/>
</dbReference>
<dbReference type="Pfam" id="PF03592">
    <property type="entry name" value="Terminase_2"/>
    <property type="match status" value="1"/>
</dbReference>
<accession>G5KEQ0</accession>